<organism evidence="1 2">
    <name type="scientific">Entomophthora muscae</name>
    <dbReference type="NCBI Taxonomy" id="34485"/>
    <lineage>
        <taxon>Eukaryota</taxon>
        <taxon>Fungi</taxon>
        <taxon>Fungi incertae sedis</taxon>
        <taxon>Zoopagomycota</taxon>
        <taxon>Entomophthoromycotina</taxon>
        <taxon>Entomophthoromycetes</taxon>
        <taxon>Entomophthorales</taxon>
        <taxon>Entomophthoraceae</taxon>
        <taxon>Entomophthora</taxon>
    </lineage>
</organism>
<proteinExistence type="predicted"/>
<keyword evidence="2" id="KW-1185">Reference proteome</keyword>
<gene>
    <name evidence="1" type="primary">PCL1_2</name>
    <name evidence="1" type="ORF">DSO57_1002531</name>
</gene>
<name>A0ACC2T8V2_9FUNG</name>
<dbReference type="Proteomes" id="UP001165960">
    <property type="component" value="Unassembled WGS sequence"/>
</dbReference>
<comment type="caution">
    <text evidence="1">The sequence shown here is derived from an EMBL/GenBank/DDBJ whole genome shotgun (WGS) entry which is preliminary data.</text>
</comment>
<evidence type="ECO:0000313" key="1">
    <source>
        <dbReference type="EMBL" id="KAJ9070901.1"/>
    </source>
</evidence>
<protein>
    <submittedName>
        <fullName evidence="1">PHO85 cyclin-1</fullName>
    </submittedName>
</protein>
<reference evidence="1" key="1">
    <citation type="submission" date="2022-04" db="EMBL/GenBank/DDBJ databases">
        <title>Genome of the entomopathogenic fungus Entomophthora muscae.</title>
        <authorList>
            <person name="Elya C."/>
            <person name="Lovett B.R."/>
            <person name="Lee E."/>
            <person name="Macias A.M."/>
            <person name="Hajek A.E."/>
            <person name="De Bivort B.L."/>
            <person name="Kasson M.T."/>
            <person name="De Fine Licht H.H."/>
            <person name="Stajich J.E."/>
        </authorList>
    </citation>
    <scope>NUCLEOTIDE SEQUENCE</scope>
    <source>
        <strain evidence="1">Berkeley</strain>
    </source>
</reference>
<accession>A0ACC2T8V2</accession>
<evidence type="ECO:0000313" key="2">
    <source>
        <dbReference type="Proteomes" id="UP001165960"/>
    </source>
</evidence>
<dbReference type="EMBL" id="QTSX02003556">
    <property type="protein sequence ID" value="KAJ9070901.1"/>
    <property type="molecule type" value="Genomic_DNA"/>
</dbReference>
<sequence length="166" mass="18910">MVSHNGEPDYQPFPNYNSYVAELVAGTVYVPLCSKPTRRIPEFLLYVDNLLADICICRITAIIALIYCDRLRSHLPACAIGVQDTLHRVYTAALLLACKYTGNPFSHCDVARASQLFTLQDINRMEFEFLTMLDYDTWISADHLAQFLSENQDGLYSVLKFKDFDP</sequence>